<proteinExistence type="predicted"/>
<dbReference type="InterPro" id="IPR053023">
    <property type="entry name" value="FLAP_modulator"/>
</dbReference>
<dbReference type="InterPro" id="IPR010903">
    <property type="entry name" value="DUF1517"/>
</dbReference>
<feature type="transmembrane region" description="Helical" evidence="1">
    <location>
        <begin position="83"/>
        <end position="106"/>
    </location>
</feature>
<protein>
    <submittedName>
        <fullName evidence="3">DUF1517 domain-containing protein</fullName>
    </submittedName>
</protein>
<accession>A0A832HB22</accession>
<dbReference type="EMBL" id="DSRD01000905">
    <property type="protein sequence ID" value="HGW95500.1"/>
    <property type="molecule type" value="Genomic_DNA"/>
</dbReference>
<dbReference type="Pfam" id="PF07466">
    <property type="entry name" value="DUF1517"/>
    <property type="match status" value="1"/>
</dbReference>
<feature type="signal peptide" evidence="2">
    <location>
        <begin position="1"/>
        <end position="30"/>
    </location>
</feature>
<gene>
    <name evidence="3" type="ORF">ENR47_14660</name>
</gene>
<dbReference type="PANTHER" id="PTHR33975:SF2">
    <property type="entry name" value="MYELIN-ASSOCIATED OLIGODENDROCYTE BASIC PROTEIN"/>
    <property type="match status" value="1"/>
</dbReference>
<reference evidence="3" key="1">
    <citation type="journal article" date="2020" name="mSystems">
        <title>Genome- and Community-Level Interaction Insights into Carbon Utilization and Element Cycling Functions of Hydrothermarchaeota in Hydrothermal Sediment.</title>
        <authorList>
            <person name="Zhou Z."/>
            <person name="Liu Y."/>
            <person name="Xu W."/>
            <person name="Pan J."/>
            <person name="Luo Z.H."/>
            <person name="Li M."/>
        </authorList>
    </citation>
    <scope>NUCLEOTIDE SEQUENCE [LARGE SCALE GENOMIC DNA]</scope>
    <source>
        <strain evidence="3">SpSt-402</strain>
    </source>
</reference>
<sequence>MYKKLISHIKPLLKLLVVMALAISVTFGHANDALAAGGGRIGGGSFRAPAPSRTYSAPRTYAPPGGGYYPGGGIGFPFVFPTFWVWGGGGSLFTILIFFAVASFLVSSFRRAREGSEFGYESGANPSIGIARLQVGLLSDARELQTDLNKIAMSADTSSSAGLTQVLQETTLALLRHPEYWTHASSTVQQARLASAEAEFNRLLLTERSKFSRETLSNVNNQLRQAPIDAVLVGNDEAGSLTAQALNDPGEYIVVTLLTGVQGELKLPTINNTEDLRQALGILGGISSDRLLALEILWTPQAEGDVLTRDDLIVEYPNLKLI</sequence>
<dbReference type="AlphaFoldDB" id="A0A832HB22"/>
<keyword evidence="1" id="KW-0812">Transmembrane</keyword>
<comment type="caution">
    <text evidence="3">The sequence shown here is derived from an EMBL/GenBank/DDBJ whole genome shotgun (WGS) entry which is preliminary data.</text>
</comment>
<organism evidence="3">
    <name type="scientific">Oscillatoriales cyanobacterium SpSt-402</name>
    <dbReference type="NCBI Taxonomy" id="2282168"/>
    <lineage>
        <taxon>Bacteria</taxon>
        <taxon>Bacillati</taxon>
        <taxon>Cyanobacteriota</taxon>
        <taxon>Cyanophyceae</taxon>
        <taxon>Oscillatoriophycideae</taxon>
        <taxon>Oscillatoriales</taxon>
    </lineage>
</organism>
<keyword evidence="1" id="KW-0472">Membrane</keyword>
<evidence type="ECO:0000256" key="2">
    <source>
        <dbReference type="SAM" id="SignalP"/>
    </source>
</evidence>
<dbReference type="PANTHER" id="PTHR33975">
    <property type="entry name" value="MYELIN-ASSOCIATED OLIGODENDROCYTE BASIC PROTEIN"/>
    <property type="match status" value="1"/>
</dbReference>
<keyword evidence="1" id="KW-1133">Transmembrane helix</keyword>
<feature type="chain" id="PRO_5033021441" evidence="2">
    <location>
        <begin position="31"/>
        <end position="322"/>
    </location>
</feature>
<name>A0A832HB22_9CYAN</name>
<dbReference type="PIRSF" id="PIRSF037221">
    <property type="entry name" value="DUF1517"/>
    <property type="match status" value="1"/>
</dbReference>
<evidence type="ECO:0000256" key="1">
    <source>
        <dbReference type="SAM" id="Phobius"/>
    </source>
</evidence>
<keyword evidence="2" id="KW-0732">Signal</keyword>
<evidence type="ECO:0000313" key="3">
    <source>
        <dbReference type="EMBL" id="HGW95500.1"/>
    </source>
</evidence>